<keyword evidence="1" id="KW-1133">Transmembrane helix</keyword>
<dbReference type="Proteomes" id="UP000092154">
    <property type="component" value="Unassembled WGS sequence"/>
</dbReference>
<protein>
    <submittedName>
        <fullName evidence="2">Uncharacterized protein</fullName>
    </submittedName>
</protein>
<evidence type="ECO:0000256" key="1">
    <source>
        <dbReference type="SAM" id="Phobius"/>
    </source>
</evidence>
<sequence length="120" mass="13489">MLGTMNSISEAAPWSLAPRITMINVKASVCGVGCGEFSEVVVCRSLLPSSCLIFWGTFVIHLFFVRAWMIMYSSMQFFVIRFGFLYPSHSEGLGRGNYSLELNHLQSYQSSMARSFTSTY</sequence>
<name>A0A1B7MFE6_9AGAM</name>
<keyword evidence="1" id="KW-0472">Membrane</keyword>
<dbReference type="AlphaFoldDB" id="A0A1B7MFE6"/>
<evidence type="ECO:0000313" key="3">
    <source>
        <dbReference type="Proteomes" id="UP000092154"/>
    </source>
</evidence>
<dbReference type="InParanoid" id="A0A1B7MFE6"/>
<feature type="transmembrane region" description="Helical" evidence="1">
    <location>
        <begin position="52"/>
        <end position="72"/>
    </location>
</feature>
<organism evidence="2 3">
    <name type="scientific">Rhizopogon vinicolor AM-OR11-026</name>
    <dbReference type="NCBI Taxonomy" id="1314800"/>
    <lineage>
        <taxon>Eukaryota</taxon>
        <taxon>Fungi</taxon>
        <taxon>Dikarya</taxon>
        <taxon>Basidiomycota</taxon>
        <taxon>Agaricomycotina</taxon>
        <taxon>Agaricomycetes</taxon>
        <taxon>Agaricomycetidae</taxon>
        <taxon>Boletales</taxon>
        <taxon>Suillineae</taxon>
        <taxon>Rhizopogonaceae</taxon>
        <taxon>Rhizopogon</taxon>
    </lineage>
</organism>
<proteinExistence type="predicted"/>
<keyword evidence="1" id="KW-0812">Transmembrane</keyword>
<evidence type="ECO:0000313" key="2">
    <source>
        <dbReference type="EMBL" id="OAX31316.1"/>
    </source>
</evidence>
<gene>
    <name evidence="2" type="ORF">K503DRAFT_97479</name>
</gene>
<accession>A0A1B7MFE6</accession>
<dbReference type="EMBL" id="KV449459">
    <property type="protein sequence ID" value="OAX31316.1"/>
    <property type="molecule type" value="Genomic_DNA"/>
</dbReference>
<keyword evidence="3" id="KW-1185">Reference proteome</keyword>
<reference evidence="2 3" key="1">
    <citation type="submission" date="2016-06" db="EMBL/GenBank/DDBJ databases">
        <title>Comparative genomics of the ectomycorrhizal sister species Rhizopogon vinicolor and Rhizopogon vesiculosus (Basidiomycota: Boletales) reveals a divergence of the mating type B locus.</title>
        <authorList>
            <consortium name="DOE Joint Genome Institute"/>
            <person name="Mujic A.B."/>
            <person name="Kuo A."/>
            <person name="Tritt A."/>
            <person name="Lipzen A."/>
            <person name="Chen C."/>
            <person name="Johnson J."/>
            <person name="Sharma A."/>
            <person name="Barry K."/>
            <person name="Grigoriev I.V."/>
            <person name="Spatafora J.W."/>
        </authorList>
    </citation>
    <scope>NUCLEOTIDE SEQUENCE [LARGE SCALE GENOMIC DNA]</scope>
    <source>
        <strain evidence="2 3">AM-OR11-026</strain>
    </source>
</reference>